<accession>A0ACC1MXI5</accession>
<name>A0ACC1MXI5_9APHY</name>
<dbReference type="Proteomes" id="UP001144978">
    <property type="component" value="Unassembled WGS sequence"/>
</dbReference>
<proteinExistence type="predicted"/>
<dbReference type="EMBL" id="JANSHE010005446">
    <property type="protein sequence ID" value="KAJ2970961.1"/>
    <property type="molecule type" value="Genomic_DNA"/>
</dbReference>
<gene>
    <name evidence="1" type="ORF">NUW54_g12613</name>
</gene>
<comment type="caution">
    <text evidence="1">The sequence shown here is derived from an EMBL/GenBank/DDBJ whole genome shotgun (WGS) entry which is preliminary data.</text>
</comment>
<reference evidence="1" key="1">
    <citation type="submission" date="2022-08" db="EMBL/GenBank/DDBJ databases">
        <title>Genome Sequence of Pycnoporus sanguineus.</title>
        <authorList>
            <person name="Buettner E."/>
        </authorList>
    </citation>
    <scope>NUCLEOTIDE SEQUENCE</scope>
    <source>
        <strain evidence="1">CG-C14</strain>
    </source>
</reference>
<protein>
    <submittedName>
        <fullName evidence="1">Uncharacterized protein</fullName>
    </submittedName>
</protein>
<evidence type="ECO:0000313" key="1">
    <source>
        <dbReference type="EMBL" id="KAJ2970961.1"/>
    </source>
</evidence>
<evidence type="ECO:0000313" key="2">
    <source>
        <dbReference type="Proteomes" id="UP001144978"/>
    </source>
</evidence>
<keyword evidence="2" id="KW-1185">Reference proteome</keyword>
<organism evidence="1 2">
    <name type="scientific">Trametes sanguinea</name>
    <dbReference type="NCBI Taxonomy" id="158606"/>
    <lineage>
        <taxon>Eukaryota</taxon>
        <taxon>Fungi</taxon>
        <taxon>Dikarya</taxon>
        <taxon>Basidiomycota</taxon>
        <taxon>Agaricomycotina</taxon>
        <taxon>Agaricomycetes</taxon>
        <taxon>Polyporales</taxon>
        <taxon>Polyporaceae</taxon>
        <taxon>Trametes</taxon>
    </lineage>
</organism>
<sequence length="89" mass="9814">MLYMEGNNMVYVAIIIPPPAPPPPARSPGALLQPSAFQHMQPSFQPRAFDSNRAPSIPTARLRFLPRDLEPSRSAPAPRLRDIEAVQAN</sequence>